<organism evidence="1 2">
    <name type="scientific">Albula goreensis</name>
    <dbReference type="NCBI Taxonomy" id="1534307"/>
    <lineage>
        <taxon>Eukaryota</taxon>
        <taxon>Metazoa</taxon>
        <taxon>Chordata</taxon>
        <taxon>Craniata</taxon>
        <taxon>Vertebrata</taxon>
        <taxon>Euteleostomi</taxon>
        <taxon>Actinopterygii</taxon>
        <taxon>Neopterygii</taxon>
        <taxon>Teleostei</taxon>
        <taxon>Albuliformes</taxon>
        <taxon>Albulidae</taxon>
        <taxon>Albula</taxon>
    </lineage>
</organism>
<dbReference type="PANTHER" id="PTHR21040">
    <property type="entry name" value="BCDNA.GH04120"/>
    <property type="match status" value="1"/>
</dbReference>
<proteinExistence type="predicted"/>
<keyword evidence="2" id="KW-1185">Reference proteome</keyword>
<evidence type="ECO:0000313" key="2">
    <source>
        <dbReference type="Proteomes" id="UP000829720"/>
    </source>
</evidence>
<dbReference type="PANTHER" id="PTHR21040:SF5">
    <property type="entry name" value="BETA-N-ACETYLHEXOSAMINIDASE"/>
    <property type="match status" value="1"/>
</dbReference>
<name>A0A8T3CLC4_9TELE</name>
<dbReference type="OrthoDB" id="10023921at2759"/>
<protein>
    <submittedName>
        <fullName evidence="1">Uncharacterized protein</fullName>
    </submittedName>
</protein>
<gene>
    <name evidence="1" type="ORF">AGOR_G00221190</name>
</gene>
<dbReference type="InterPro" id="IPR038901">
    <property type="entry name" value="HEXDC-like"/>
</dbReference>
<comment type="caution">
    <text evidence="1">The sequence shown here is derived from an EMBL/GenBank/DDBJ whole genome shotgun (WGS) entry which is preliminary data.</text>
</comment>
<reference evidence="1" key="1">
    <citation type="submission" date="2021-01" db="EMBL/GenBank/DDBJ databases">
        <authorList>
            <person name="Zahm M."/>
            <person name="Roques C."/>
            <person name="Cabau C."/>
            <person name="Klopp C."/>
            <person name="Donnadieu C."/>
            <person name="Jouanno E."/>
            <person name="Lampietro C."/>
            <person name="Louis A."/>
            <person name="Herpin A."/>
            <person name="Echchiki A."/>
            <person name="Berthelot C."/>
            <person name="Parey E."/>
            <person name="Roest-Crollius H."/>
            <person name="Braasch I."/>
            <person name="Postlethwait J."/>
            <person name="Bobe J."/>
            <person name="Montfort J."/>
            <person name="Bouchez O."/>
            <person name="Begum T."/>
            <person name="Mejri S."/>
            <person name="Adams A."/>
            <person name="Chen W.-J."/>
            <person name="Guiguen Y."/>
        </authorList>
    </citation>
    <scope>NUCLEOTIDE SEQUENCE</scope>
    <source>
        <tissue evidence="1">Blood</tissue>
    </source>
</reference>
<dbReference type="Proteomes" id="UP000829720">
    <property type="component" value="Unassembled WGS sequence"/>
</dbReference>
<dbReference type="AlphaFoldDB" id="A0A8T3CLC4"/>
<accession>A0A8T3CLC4</accession>
<dbReference type="EMBL" id="JAERUA010000022">
    <property type="protein sequence ID" value="KAI1883934.1"/>
    <property type="molecule type" value="Genomic_DNA"/>
</dbReference>
<sequence length="164" mass="18981">MPNYPSITFRGIVLTGWQRLHFTVLCDLLSIPLICLQQTLQQGEFSEKANTEIQNILGCSIQINKGVCEGSGAFSGSEVYNMVLHIDKNLKKQTNDLMKEKLNKLLVDWESFLENFRKQMEVIYFPDAVEEWMDQNVNRDMDHLREMANDADRIKQLKGRPKSL</sequence>
<dbReference type="GO" id="GO:0015929">
    <property type="term" value="F:hexosaminidase activity"/>
    <property type="evidence" value="ECO:0007669"/>
    <property type="project" value="InterPro"/>
</dbReference>
<evidence type="ECO:0000313" key="1">
    <source>
        <dbReference type="EMBL" id="KAI1883934.1"/>
    </source>
</evidence>